<feature type="transmembrane region" description="Helical" evidence="7">
    <location>
        <begin position="12"/>
        <end position="37"/>
    </location>
</feature>
<name>A0A918GS75_9PSEU</name>
<evidence type="ECO:0000256" key="6">
    <source>
        <dbReference type="ARBA" id="ARBA00023136"/>
    </source>
</evidence>
<feature type="transmembrane region" description="Helical" evidence="7">
    <location>
        <begin position="43"/>
        <end position="64"/>
    </location>
</feature>
<keyword evidence="10" id="KW-1185">Reference proteome</keyword>
<reference evidence="9" key="1">
    <citation type="journal article" date="2014" name="Int. J. Syst. Evol. Microbiol.">
        <title>Complete genome sequence of Corynebacterium casei LMG S-19264T (=DSM 44701T), isolated from a smear-ripened cheese.</title>
        <authorList>
            <consortium name="US DOE Joint Genome Institute (JGI-PGF)"/>
            <person name="Walter F."/>
            <person name="Albersmeier A."/>
            <person name="Kalinowski J."/>
            <person name="Ruckert C."/>
        </authorList>
    </citation>
    <scope>NUCLEOTIDE SEQUENCE</scope>
    <source>
        <strain evidence="9">JCM 3276</strain>
    </source>
</reference>
<keyword evidence="4 7" id="KW-0812">Transmembrane</keyword>
<dbReference type="RefSeq" id="WP_189214166.1">
    <property type="nucleotide sequence ID" value="NZ_BMRB01000010.1"/>
</dbReference>
<feature type="transmembrane region" description="Helical" evidence="7">
    <location>
        <begin position="370"/>
        <end position="390"/>
    </location>
</feature>
<feature type="transmembrane region" description="Helical" evidence="7">
    <location>
        <begin position="221"/>
        <end position="244"/>
    </location>
</feature>
<dbReference type="CDD" id="cd06173">
    <property type="entry name" value="MFS_MefA_like"/>
    <property type="match status" value="1"/>
</dbReference>
<dbReference type="GO" id="GO:0022857">
    <property type="term" value="F:transmembrane transporter activity"/>
    <property type="evidence" value="ECO:0007669"/>
    <property type="project" value="InterPro"/>
</dbReference>
<evidence type="ECO:0000256" key="3">
    <source>
        <dbReference type="ARBA" id="ARBA00022475"/>
    </source>
</evidence>
<dbReference type="AlphaFoldDB" id="A0A918GS75"/>
<gene>
    <name evidence="9" type="ORF">GCM10010171_61980</name>
</gene>
<keyword evidence="6 7" id="KW-0472">Membrane</keyword>
<accession>A0A918GS75</accession>
<feature type="transmembrane region" description="Helical" evidence="7">
    <location>
        <begin position="282"/>
        <end position="300"/>
    </location>
</feature>
<comment type="caution">
    <text evidence="9">The sequence shown here is derived from an EMBL/GenBank/DDBJ whole genome shotgun (WGS) entry which is preliminary data.</text>
</comment>
<evidence type="ECO:0000256" key="5">
    <source>
        <dbReference type="ARBA" id="ARBA00022989"/>
    </source>
</evidence>
<dbReference type="InterPro" id="IPR010290">
    <property type="entry name" value="TM_effector"/>
</dbReference>
<evidence type="ECO:0000256" key="1">
    <source>
        <dbReference type="ARBA" id="ARBA00004651"/>
    </source>
</evidence>
<sequence length="409" mass="42756">MTVPLRRNRDYTLLWVGQACAEVGFSASLIAFPLLVLAVTGSAVASGVVLAADAVAQFVVGLPGGALADRWDRRRVMLACEGVQAAALASLVAVLLLDAVVLPHLVLVAVVLGACRALFEPAEDASIAAIVPDDQLATAIALNSARSSIGQLAGTALGGVLFAIARWVPFLLDLITHVIAFTALLFLRLPPRRVERAPLRGLGREVRDGIRWVARHPEIRVTTLCAVVLNLFFSAFYLIVIVLADQRGVPAGEIGIMAAMLGAGGLLGALIAPALHRALRPHIAIAAVFWALTALAPLTLLVPGGYLMGAVFAAMALFAPTANTTITTHQLLLTPDEMRGRLSGVMNVAVGAAAAIGPALGGVLAETLTARHAVVVCVIGMAVVTLFVTVNPTLRRYPGRAHQREEVQL</sequence>
<feature type="transmembrane region" description="Helical" evidence="7">
    <location>
        <begin position="345"/>
        <end position="364"/>
    </location>
</feature>
<organism evidence="9 10">
    <name type="scientific">Actinokineospora fastidiosa</name>
    <dbReference type="NCBI Taxonomy" id="1816"/>
    <lineage>
        <taxon>Bacteria</taxon>
        <taxon>Bacillati</taxon>
        <taxon>Actinomycetota</taxon>
        <taxon>Actinomycetes</taxon>
        <taxon>Pseudonocardiales</taxon>
        <taxon>Pseudonocardiaceae</taxon>
        <taxon>Actinokineospora</taxon>
    </lineage>
</organism>
<evidence type="ECO:0000313" key="9">
    <source>
        <dbReference type="EMBL" id="GGS58619.1"/>
    </source>
</evidence>
<dbReference type="Proteomes" id="UP000660680">
    <property type="component" value="Unassembled WGS sequence"/>
</dbReference>
<comment type="subcellular location">
    <subcellularLocation>
        <location evidence="1">Cell membrane</location>
        <topology evidence="1">Multi-pass membrane protein</topology>
    </subcellularLocation>
</comment>
<feature type="transmembrane region" description="Helical" evidence="7">
    <location>
        <begin position="306"/>
        <end position="333"/>
    </location>
</feature>
<dbReference type="InterPro" id="IPR001958">
    <property type="entry name" value="Tet-R_TetA/multi-R_MdtG-like"/>
</dbReference>
<dbReference type="SUPFAM" id="SSF103473">
    <property type="entry name" value="MFS general substrate transporter"/>
    <property type="match status" value="1"/>
</dbReference>
<feature type="transmembrane region" description="Helical" evidence="7">
    <location>
        <begin position="256"/>
        <end position="275"/>
    </location>
</feature>
<keyword evidence="5 7" id="KW-1133">Transmembrane helix</keyword>
<feature type="domain" description="Major facilitator superfamily (MFS) profile" evidence="8">
    <location>
        <begin position="1"/>
        <end position="396"/>
    </location>
</feature>
<dbReference type="PANTHER" id="PTHR23513">
    <property type="entry name" value="INTEGRAL MEMBRANE EFFLUX PROTEIN-RELATED"/>
    <property type="match status" value="1"/>
</dbReference>
<evidence type="ECO:0000256" key="2">
    <source>
        <dbReference type="ARBA" id="ARBA00022448"/>
    </source>
</evidence>
<dbReference type="Gene3D" id="1.20.1250.20">
    <property type="entry name" value="MFS general substrate transporter like domains"/>
    <property type="match status" value="1"/>
</dbReference>
<feature type="transmembrane region" description="Helical" evidence="7">
    <location>
        <begin position="174"/>
        <end position="190"/>
    </location>
</feature>
<dbReference type="Pfam" id="PF05977">
    <property type="entry name" value="MFS_3"/>
    <property type="match status" value="1"/>
</dbReference>
<dbReference type="EMBL" id="BMRB01000010">
    <property type="protein sequence ID" value="GGS58619.1"/>
    <property type="molecule type" value="Genomic_DNA"/>
</dbReference>
<dbReference type="PANTHER" id="PTHR23513:SF11">
    <property type="entry name" value="STAPHYLOFERRIN A TRANSPORTER"/>
    <property type="match status" value="1"/>
</dbReference>
<keyword evidence="3" id="KW-1003">Cell membrane</keyword>
<proteinExistence type="predicted"/>
<evidence type="ECO:0000256" key="7">
    <source>
        <dbReference type="SAM" id="Phobius"/>
    </source>
</evidence>
<protein>
    <submittedName>
        <fullName evidence="9">MFS transporter</fullName>
    </submittedName>
</protein>
<reference evidence="9" key="2">
    <citation type="submission" date="2020-09" db="EMBL/GenBank/DDBJ databases">
        <authorList>
            <person name="Sun Q."/>
            <person name="Ohkuma M."/>
        </authorList>
    </citation>
    <scope>NUCLEOTIDE SEQUENCE</scope>
    <source>
        <strain evidence="9">JCM 3276</strain>
    </source>
</reference>
<evidence type="ECO:0000313" key="10">
    <source>
        <dbReference type="Proteomes" id="UP000660680"/>
    </source>
</evidence>
<dbReference type="PRINTS" id="PR01035">
    <property type="entry name" value="TCRTETA"/>
</dbReference>
<evidence type="ECO:0000256" key="4">
    <source>
        <dbReference type="ARBA" id="ARBA00022692"/>
    </source>
</evidence>
<dbReference type="InterPro" id="IPR036259">
    <property type="entry name" value="MFS_trans_sf"/>
</dbReference>
<keyword evidence="2" id="KW-0813">Transport</keyword>
<dbReference type="InterPro" id="IPR020846">
    <property type="entry name" value="MFS_dom"/>
</dbReference>
<evidence type="ECO:0000259" key="8">
    <source>
        <dbReference type="PROSITE" id="PS50850"/>
    </source>
</evidence>
<dbReference type="GO" id="GO:0005886">
    <property type="term" value="C:plasma membrane"/>
    <property type="evidence" value="ECO:0007669"/>
    <property type="project" value="UniProtKB-SubCell"/>
</dbReference>
<dbReference type="PROSITE" id="PS50850">
    <property type="entry name" value="MFS"/>
    <property type="match status" value="1"/>
</dbReference>